<name>A0A4R1HYJ9_PSEEN</name>
<sequence length="55" mass="6627">MDEHDAAILHDILTAERLTRAAGAEDELIIRWERLRDHRRHERAGRRHLREIRHG</sequence>
<evidence type="ECO:0000313" key="1">
    <source>
        <dbReference type="EMBL" id="TCK26225.1"/>
    </source>
</evidence>
<proteinExistence type="predicted"/>
<accession>A0A4R1HYJ9</accession>
<reference evidence="1 2" key="1">
    <citation type="submission" date="2019-03" db="EMBL/GenBank/DDBJ databases">
        <title>Sequencing the genomes of 1000 actinobacteria strains.</title>
        <authorList>
            <person name="Klenk H.-P."/>
        </authorList>
    </citation>
    <scope>NUCLEOTIDE SEQUENCE [LARGE SCALE GENOMIC DNA]</scope>
    <source>
        <strain evidence="1 2">DSM 44969</strain>
    </source>
</reference>
<comment type="caution">
    <text evidence="1">The sequence shown here is derived from an EMBL/GenBank/DDBJ whole genome shotgun (WGS) entry which is preliminary data.</text>
</comment>
<dbReference type="Proteomes" id="UP000295560">
    <property type="component" value="Unassembled WGS sequence"/>
</dbReference>
<gene>
    <name evidence="1" type="ORF">EV378_2054</name>
</gene>
<dbReference type="AlphaFoldDB" id="A0A4R1HYJ9"/>
<protein>
    <submittedName>
        <fullName evidence="1">Uncharacterized protein</fullName>
    </submittedName>
</protein>
<evidence type="ECO:0000313" key="2">
    <source>
        <dbReference type="Proteomes" id="UP000295560"/>
    </source>
</evidence>
<dbReference type="EMBL" id="SMFZ01000001">
    <property type="protein sequence ID" value="TCK26225.1"/>
    <property type="molecule type" value="Genomic_DNA"/>
</dbReference>
<organism evidence="1 2">
    <name type="scientific">Pseudonocardia endophytica</name>
    <dbReference type="NCBI Taxonomy" id="401976"/>
    <lineage>
        <taxon>Bacteria</taxon>
        <taxon>Bacillati</taxon>
        <taxon>Actinomycetota</taxon>
        <taxon>Actinomycetes</taxon>
        <taxon>Pseudonocardiales</taxon>
        <taxon>Pseudonocardiaceae</taxon>
        <taxon>Pseudonocardia</taxon>
    </lineage>
</organism>
<keyword evidence="2" id="KW-1185">Reference proteome</keyword>